<dbReference type="Proteomes" id="UP001197875">
    <property type="component" value="Unassembled WGS sequence"/>
</dbReference>
<sequence>MEKEIKEDKMLEFRYVIKDETGLHARPAGMLSKLVRDADCAVTITKGDKSIDAGKLIAVMGLGIHQGDEVIVSADDEEVLAKLKYFFETYL</sequence>
<dbReference type="PRINTS" id="PR00107">
    <property type="entry name" value="PHOSPHOCPHPR"/>
</dbReference>
<reference evidence="5 6" key="1">
    <citation type="submission" date="2021-10" db="EMBL/GenBank/DDBJ databases">
        <title>Anaerobic single-cell dispensing facilitates the cultivation of human gut bacteria.</title>
        <authorList>
            <person name="Afrizal A."/>
        </authorList>
    </citation>
    <scope>NUCLEOTIDE SEQUENCE [LARGE SCALE GENOMIC DNA]</scope>
    <source>
        <strain evidence="5 6">CLA-AA-H277</strain>
    </source>
</reference>
<dbReference type="InterPro" id="IPR035895">
    <property type="entry name" value="HPr-like_sf"/>
</dbReference>
<keyword evidence="3" id="KW-0598">Phosphotransferase system</keyword>
<dbReference type="RefSeq" id="WP_227614619.1">
    <property type="nucleotide sequence ID" value="NZ_JAJEPR010000006.1"/>
</dbReference>
<keyword evidence="2" id="KW-0963">Cytoplasm</keyword>
<keyword evidence="6" id="KW-1185">Reference proteome</keyword>
<dbReference type="Gene3D" id="3.30.1340.10">
    <property type="entry name" value="HPr-like"/>
    <property type="match status" value="1"/>
</dbReference>
<dbReference type="SUPFAM" id="SSF55594">
    <property type="entry name" value="HPr-like"/>
    <property type="match status" value="1"/>
</dbReference>
<dbReference type="InterPro" id="IPR000032">
    <property type="entry name" value="HPr-like"/>
</dbReference>
<evidence type="ECO:0000313" key="5">
    <source>
        <dbReference type="EMBL" id="MCC2189207.1"/>
    </source>
</evidence>
<organism evidence="5 6">
    <name type="scientific">Fusicatenibacter faecihominis</name>
    <dbReference type="NCBI Taxonomy" id="2881276"/>
    <lineage>
        <taxon>Bacteria</taxon>
        <taxon>Bacillati</taxon>
        <taxon>Bacillota</taxon>
        <taxon>Clostridia</taxon>
        <taxon>Lachnospirales</taxon>
        <taxon>Lachnospiraceae</taxon>
        <taxon>Fusicatenibacter</taxon>
    </lineage>
</organism>
<dbReference type="InterPro" id="IPR050399">
    <property type="entry name" value="HPr"/>
</dbReference>
<dbReference type="AlphaFoldDB" id="A0AAE3J5K4"/>
<dbReference type="GO" id="GO:0005737">
    <property type="term" value="C:cytoplasm"/>
    <property type="evidence" value="ECO:0007669"/>
    <property type="project" value="UniProtKB-SubCell"/>
</dbReference>
<evidence type="ECO:0000256" key="3">
    <source>
        <dbReference type="ARBA" id="ARBA00022683"/>
    </source>
</evidence>
<dbReference type="GO" id="GO:0009401">
    <property type="term" value="P:phosphoenolpyruvate-dependent sugar phosphotransferase system"/>
    <property type="evidence" value="ECO:0007669"/>
    <property type="project" value="UniProtKB-KW"/>
</dbReference>
<protein>
    <submittedName>
        <fullName evidence="5">HPr family phosphocarrier protein</fullName>
    </submittedName>
</protein>
<evidence type="ECO:0000256" key="1">
    <source>
        <dbReference type="ARBA" id="ARBA00004496"/>
    </source>
</evidence>
<comment type="caution">
    <text evidence="5">The sequence shown here is derived from an EMBL/GenBank/DDBJ whole genome shotgun (WGS) entry which is preliminary data.</text>
</comment>
<accession>A0AAE3J5K4</accession>
<evidence type="ECO:0000256" key="2">
    <source>
        <dbReference type="ARBA" id="ARBA00022490"/>
    </source>
</evidence>
<proteinExistence type="predicted"/>
<dbReference type="PANTHER" id="PTHR33705:SF2">
    <property type="entry name" value="PHOSPHOCARRIER PROTEIN NPR"/>
    <property type="match status" value="1"/>
</dbReference>
<gene>
    <name evidence="5" type="ORF">LKD71_05160</name>
</gene>
<name>A0AAE3J5K4_9FIRM</name>
<dbReference type="CDD" id="cd00367">
    <property type="entry name" value="PTS-HPr_like"/>
    <property type="match status" value="1"/>
</dbReference>
<dbReference type="PANTHER" id="PTHR33705">
    <property type="entry name" value="PHOSPHOCARRIER PROTEIN HPR"/>
    <property type="match status" value="1"/>
</dbReference>
<evidence type="ECO:0000313" key="6">
    <source>
        <dbReference type="Proteomes" id="UP001197875"/>
    </source>
</evidence>
<evidence type="ECO:0000259" key="4">
    <source>
        <dbReference type="PROSITE" id="PS51350"/>
    </source>
</evidence>
<dbReference type="Pfam" id="PF00381">
    <property type="entry name" value="PTS-HPr"/>
    <property type="match status" value="1"/>
</dbReference>
<dbReference type="NCBIfam" id="TIGR01003">
    <property type="entry name" value="PTS_HPr_family"/>
    <property type="match status" value="1"/>
</dbReference>
<feature type="domain" description="HPr" evidence="4">
    <location>
        <begin position="10"/>
        <end position="91"/>
    </location>
</feature>
<comment type="subcellular location">
    <subcellularLocation>
        <location evidence="1">Cytoplasm</location>
    </subcellularLocation>
</comment>
<dbReference type="EMBL" id="JAJEPR010000006">
    <property type="protein sequence ID" value="MCC2189207.1"/>
    <property type="molecule type" value="Genomic_DNA"/>
</dbReference>
<dbReference type="PROSITE" id="PS51350">
    <property type="entry name" value="PTS_HPR_DOM"/>
    <property type="match status" value="1"/>
</dbReference>